<keyword evidence="4 11" id="KW-0547">Nucleotide-binding</keyword>
<dbReference type="Gene3D" id="1.10.240.10">
    <property type="entry name" value="Tyrosyl-Transfer RNA Synthetase"/>
    <property type="match status" value="1"/>
</dbReference>
<dbReference type="SUPFAM" id="SSF52374">
    <property type="entry name" value="Nucleotidylyl transferase"/>
    <property type="match status" value="1"/>
</dbReference>
<comment type="catalytic activity">
    <reaction evidence="9 11">
        <text>tRNA(Tyr) + L-tyrosine + ATP = L-tyrosyl-tRNA(Tyr) + AMP + diphosphate + H(+)</text>
        <dbReference type="Rhea" id="RHEA:10220"/>
        <dbReference type="Rhea" id="RHEA-COMP:9706"/>
        <dbReference type="Rhea" id="RHEA-COMP:9707"/>
        <dbReference type="ChEBI" id="CHEBI:15378"/>
        <dbReference type="ChEBI" id="CHEBI:30616"/>
        <dbReference type="ChEBI" id="CHEBI:33019"/>
        <dbReference type="ChEBI" id="CHEBI:58315"/>
        <dbReference type="ChEBI" id="CHEBI:78442"/>
        <dbReference type="ChEBI" id="CHEBI:78536"/>
        <dbReference type="ChEBI" id="CHEBI:456215"/>
        <dbReference type="EC" id="6.1.1.1"/>
    </reaction>
</comment>
<dbReference type="Proteomes" id="UP000092598">
    <property type="component" value="Chromosome"/>
</dbReference>
<comment type="subunit">
    <text evidence="11">Homodimer.</text>
</comment>
<organism evidence="13 14">
    <name type="scientific">Streptomyces lincolnensis</name>
    <dbReference type="NCBI Taxonomy" id="1915"/>
    <lineage>
        <taxon>Bacteria</taxon>
        <taxon>Bacillati</taxon>
        <taxon>Actinomycetota</taxon>
        <taxon>Actinomycetes</taxon>
        <taxon>Kitasatosporales</taxon>
        <taxon>Streptomycetaceae</taxon>
        <taxon>Streptomyces</taxon>
    </lineage>
</organism>
<dbReference type="AlphaFoldDB" id="A0A1B1M6N9"/>
<dbReference type="CDD" id="cd00165">
    <property type="entry name" value="S4"/>
    <property type="match status" value="1"/>
</dbReference>
<protein>
    <recommendedName>
        <fullName evidence="11">Tyrosine--tRNA ligase</fullName>
        <ecNumber evidence="11">6.1.1.1</ecNumber>
    </recommendedName>
    <alternativeName>
        <fullName evidence="11">Tyrosyl-tRNA synthetase</fullName>
        <shortName evidence="11">TyrRS</shortName>
    </alternativeName>
</protein>
<name>A0A1B1M6N9_STRLN</name>
<evidence type="ECO:0000256" key="3">
    <source>
        <dbReference type="ARBA" id="ARBA00022598"/>
    </source>
</evidence>
<accession>A0A1B1M6N9</accession>
<dbReference type="SUPFAM" id="SSF55174">
    <property type="entry name" value="Alpha-L RNA-binding motif"/>
    <property type="match status" value="1"/>
</dbReference>
<evidence type="ECO:0000256" key="8">
    <source>
        <dbReference type="ARBA" id="ARBA00023146"/>
    </source>
</evidence>
<dbReference type="GO" id="GO:0005524">
    <property type="term" value="F:ATP binding"/>
    <property type="evidence" value="ECO:0007669"/>
    <property type="project" value="UniProtKB-UniRule"/>
</dbReference>
<sequence>MTDIVDELKWRGLWALSTDEDALRKALADGPVTFYCGFDPTAASLHVGHLVQVLTMRRLQQAGLRPLALVGGATGQIGDPRPTAERTLNDPETVANWVGRLRAQIEPFLSFEGENAATMVNNLDWTAGMSAIEFLRDIGKHFRVNKMLTKDSVARRLESQEGISYTEFSYQLLQGMDFLELYRRYGCTLQQGGSDQWGNLTAGLDLIHRLEPEASAHCLATPLMVKADGTKFGKTEGGAVWLDPEMTTPYAFYQFWLNVDDRDISTYMRILSFRSREELEELEQQTQERPQARAAQRALAEELTTLVHGAGQTAAVIAASRALFGQGDLAELDEKTLTAALSEVPHVRVPQLGPVVDLFAEVGLVASKSAARRTVKEGGAYVNNAKVTAEDAVASQEELLHGRWLVLRRGKKNLAAVEVTGA</sequence>
<dbReference type="CDD" id="cd00805">
    <property type="entry name" value="TyrRS_core"/>
    <property type="match status" value="1"/>
</dbReference>
<dbReference type="InterPro" id="IPR054608">
    <property type="entry name" value="SYY-like_C"/>
</dbReference>
<keyword evidence="2 11" id="KW-0963">Cytoplasm</keyword>
<evidence type="ECO:0000256" key="1">
    <source>
        <dbReference type="ARBA" id="ARBA00004496"/>
    </source>
</evidence>
<dbReference type="InterPro" id="IPR001412">
    <property type="entry name" value="aa-tRNA-synth_I_CS"/>
</dbReference>
<dbReference type="PRINTS" id="PR01040">
    <property type="entry name" value="TRNASYNTHTYR"/>
</dbReference>
<dbReference type="InterPro" id="IPR036986">
    <property type="entry name" value="S4_RNA-bd_sf"/>
</dbReference>
<evidence type="ECO:0000259" key="12">
    <source>
        <dbReference type="Pfam" id="PF22421"/>
    </source>
</evidence>
<evidence type="ECO:0000256" key="6">
    <source>
        <dbReference type="ARBA" id="ARBA00022884"/>
    </source>
</evidence>
<evidence type="ECO:0000256" key="11">
    <source>
        <dbReference type="HAMAP-Rule" id="MF_02006"/>
    </source>
</evidence>
<feature type="short sequence motif" description="'HIGH' region" evidence="11">
    <location>
        <begin position="40"/>
        <end position="49"/>
    </location>
</feature>
<evidence type="ECO:0000256" key="5">
    <source>
        <dbReference type="ARBA" id="ARBA00022840"/>
    </source>
</evidence>
<dbReference type="KEGG" id="sls:SLINC_2081"/>
<proteinExistence type="inferred from homology"/>
<reference evidence="13 14" key="1">
    <citation type="submission" date="2016-07" db="EMBL/GenBank/DDBJ databases">
        <title>Enhancement of antibiotic productionsby engineered nitrateutilization in actinobacteria.</title>
        <authorList>
            <person name="Meng S.C."/>
        </authorList>
    </citation>
    <scope>NUCLEOTIDE SEQUENCE [LARGE SCALE GENOMIC DNA]</scope>
    <source>
        <strain evidence="13 14">NRRL 2936</strain>
    </source>
</reference>
<gene>
    <name evidence="11" type="primary">tyrS</name>
    <name evidence="13" type="ORF">SLINC_2081</name>
</gene>
<dbReference type="Pfam" id="PF22421">
    <property type="entry name" value="SYY_C-terminal"/>
    <property type="match status" value="1"/>
</dbReference>
<dbReference type="InterPro" id="IPR024088">
    <property type="entry name" value="Tyr-tRNA-ligase_bac-type"/>
</dbReference>
<dbReference type="PANTHER" id="PTHR11766">
    <property type="entry name" value="TYROSYL-TRNA SYNTHETASE"/>
    <property type="match status" value="1"/>
</dbReference>
<feature type="binding site" evidence="11">
    <location>
        <position position="174"/>
    </location>
    <ligand>
        <name>L-tyrosine</name>
        <dbReference type="ChEBI" id="CHEBI:58315"/>
    </ligand>
</feature>
<comment type="subcellular location">
    <subcellularLocation>
        <location evidence="1 11">Cytoplasm</location>
    </subcellularLocation>
</comment>
<feature type="binding site" evidence="11">
    <location>
        <position position="234"/>
    </location>
    <ligand>
        <name>ATP</name>
        <dbReference type="ChEBI" id="CHEBI:30616"/>
    </ligand>
</feature>
<dbReference type="Pfam" id="PF00579">
    <property type="entry name" value="tRNA-synt_1b"/>
    <property type="match status" value="1"/>
</dbReference>
<evidence type="ECO:0000256" key="7">
    <source>
        <dbReference type="ARBA" id="ARBA00022917"/>
    </source>
</evidence>
<dbReference type="RefSeq" id="WP_067430078.1">
    <property type="nucleotide sequence ID" value="NZ_CP016438.1"/>
</dbReference>
<evidence type="ECO:0000313" key="14">
    <source>
        <dbReference type="Proteomes" id="UP000092598"/>
    </source>
</evidence>
<dbReference type="EMBL" id="CP016438">
    <property type="protein sequence ID" value="ANS64305.1"/>
    <property type="molecule type" value="Genomic_DNA"/>
</dbReference>
<keyword evidence="8 11" id="KW-0030">Aminoacyl-tRNA synthetase</keyword>
<dbReference type="EC" id="6.1.1.1" evidence="11"/>
<keyword evidence="14" id="KW-1185">Reference proteome</keyword>
<feature type="binding site" evidence="11">
    <location>
        <position position="170"/>
    </location>
    <ligand>
        <name>L-tyrosine</name>
        <dbReference type="ChEBI" id="CHEBI:58315"/>
    </ligand>
</feature>
<evidence type="ECO:0000256" key="9">
    <source>
        <dbReference type="ARBA" id="ARBA00048248"/>
    </source>
</evidence>
<dbReference type="HAMAP" id="MF_02006">
    <property type="entry name" value="Tyr_tRNA_synth_type1"/>
    <property type="match status" value="1"/>
</dbReference>
<dbReference type="GO" id="GO:0005829">
    <property type="term" value="C:cytosol"/>
    <property type="evidence" value="ECO:0007669"/>
    <property type="project" value="TreeGrafter"/>
</dbReference>
<evidence type="ECO:0000313" key="13">
    <source>
        <dbReference type="EMBL" id="ANS64305.1"/>
    </source>
</evidence>
<dbReference type="Gene3D" id="3.40.50.620">
    <property type="entry name" value="HUPs"/>
    <property type="match status" value="1"/>
</dbReference>
<keyword evidence="5 11" id="KW-0067">ATP-binding</keyword>
<dbReference type="InterPro" id="IPR002305">
    <property type="entry name" value="aa-tRNA-synth_Ic"/>
</dbReference>
<dbReference type="InterPro" id="IPR014729">
    <property type="entry name" value="Rossmann-like_a/b/a_fold"/>
</dbReference>
<dbReference type="FunFam" id="3.10.290.10:FF:000014">
    <property type="entry name" value="Tyrosine--tRNA ligase"/>
    <property type="match status" value="1"/>
</dbReference>
<dbReference type="GO" id="GO:0006437">
    <property type="term" value="P:tyrosyl-tRNA aminoacylation"/>
    <property type="evidence" value="ECO:0007669"/>
    <property type="project" value="UniProtKB-UniRule"/>
</dbReference>
<dbReference type="Gene3D" id="3.10.290.10">
    <property type="entry name" value="RNA-binding S4 domain"/>
    <property type="match status" value="1"/>
</dbReference>
<dbReference type="InterPro" id="IPR002307">
    <property type="entry name" value="Tyr-tRNA-ligase"/>
</dbReference>
<keyword evidence="6" id="KW-0694">RNA-binding</keyword>
<dbReference type="PANTHER" id="PTHR11766:SF0">
    <property type="entry name" value="TYROSINE--TRNA LIGASE, MITOCHONDRIAL"/>
    <property type="match status" value="1"/>
</dbReference>
<feature type="binding site" evidence="11">
    <location>
        <position position="35"/>
    </location>
    <ligand>
        <name>L-tyrosine</name>
        <dbReference type="ChEBI" id="CHEBI:58315"/>
    </ligand>
</feature>
<dbReference type="FunFam" id="1.10.240.10:FF:000001">
    <property type="entry name" value="Tyrosine--tRNA ligase"/>
    <property type="match status" value="1"/>
</dbReference>
<evidence type="ECO:0000256" key="2">
    <source>
        <dbReference type="ARBA" id="ARBA00022490"/>
    </source>
</evidence>
<dbReference type="PROSITE" id="PS00178">
    <property type="entry name" value="AA_TRNA_LIGASE_I"/>
    <property type="match status" value="1"/>
</dbReference>
<comment type="similarity">
    <text evidence="10 11">Belongs to the class-I aminoacyl-tRNA synthetase family. TyrS type 1 subfamily.</text>
</comment>
<keyword evidence="7 11" id="KW-0648">Protein biosynthesis</keyword>
<dbReference type="GO" id="GO:0042803">
    <property type="term" value="F:protein homodimerization activity"/>
    <property type="evidence" value="ECO:0007669"/>
    <property type="project" value="UniProtKB-ARBA"/>
</dbReference>
<feature type="domain" description="Tyrosine--tRNA ligase SYY-like C-terminal" evidence="12">
    <location>
        <begin position="339"/>
        <end position="414"/>
    </location>
</feature>
<dbReference type="NCBIfam" id="TIGR00234">
    <property type="entry name" value="tyrS"/>
    <property type="match status" value="1"/>
</dbReference>
<dbReference type="GO" id="GO:0003723">
    <property type="term" value="F:RNA binding"/>
    <property type="evidence" value="ECO:0007669"/>
    <property type="project" value="UniProtKB-KW"/>
</dbReference>
<dbReference type="PATRIC" id="fig|1915.4.peg.2322"/>
<evidence type="ECO:0000256" key="10">
    <source>
        <dbReference type="ARBA" id="ARBA00060965"/>
    </source>
</evidence>
<dbReference type="InterPro" id="IPR024107">
    <property type="entry name" value="Tyr-tRNA-ligase_bac_1"/>
</dbReference>
<dbReference type="GO" id="GO:0004831">
    <property type="term" value="F:tyrosine-tRNA ligase activity"/>
    <property type="evidence" value="ECO:0007669"/>
    <property type="project" value="UniProtKB-UniRule"/>
</dbReference>
<dbReference type="PROSITE" id="PS50889">
    <property type="entry name" value="S4"/>
    <property type="match status" value="1"/>
</dbReference>
<comment type="function">
    <text evidence="11">Catalyzes the attachment of tyrosine to tRNA(Tyr) in a two-step reaction: tyrosine is first activated by ATP to form Tyr-AMP and then transferred to the acceptor end of tRNA(Tyr).</text>
</comment>
<keyword evidence="3 11" id="KW-0436">Ligase</keyword>
<dbReference type="FunFam" id="3.40.50.620:FF:000008">
    <property type="entry name" value="Tyrosine--tRNA ligase"/>
    <property type="match status" value="1"/>
</dbReference>
<evidence type="ECO:0000256" key="4">
    <source>
        <dbReference type="ARBA" id="ARBA00022741"/>
    </source>
</evidence>
<feature type="short sequence motif" description="'KMSKS' region" evidence="11">
    <location>
        <begin position="231"/>
        <end position="235"/>
    </location>
</feature>
<dbReference type="STRING" id="1915.SLINC_2081"/>
<dbReference type="OrthoDB" id="9804243at2"/>